<proteinExistence type="predicted"/>
<feature type="domain" description="Aerotolerance regulator N-terminal" evidence="2">
    <location>
        <begin position="1"/>
        <end position="76"/>
    </location>
</feature>
<feature type="transmembrane region" description="Helical" evidence="1">
    <location>
        <begin position="376"/>
        <end position="394"/>
    </location>
</feature>
<dbReference type="NCBIfam" id="TIGR02226">
    <property type="entry name" value="two_anch"/>
    <property type="match status" value="1"/>
</dbReference>
<dbReference type="AlphaFoldDB" id="A0A8J3D3E9"/>
<evidence type="ECO:0000313" key="4">
    <source>
        <dbReference type="Proteomes" id="UP000598271"/>
    </source>
</evidence>
<comment type="caution">
    <text evidence="3">The sequence shown here is derived from an EMBL/GenBank/DDBJ whole genome shotgun (WGS) entry which is preliminary data.</text>
</comment>
<accession>A0A8J3D3E9</accession>
<evidence type="ECO:0000256" key="1">
    <source>
        <dbReference type="SAM" id="Phobius"/>
    </source>
</evidence>
<keyword evidence="1" id="KW-1133">Transmembrane helix</keyword>
<dbReference type="Pfam" id="PF07584">
    <property type="entry name" value="BatA"/>
    <property type="match status" value="1"/>
</dbReference>
<dbReference type="Proteomes" id="UP000598271">
    <property type="component" value="Unassembled WGS sequence"/>
</dbReference>
<dbReference type="InterPro" id="IPR024163">
    <property type="entry name" value="Aerotolerance_reg_N"/>
</dbReference>
<dbReference type="RefSeq" id="WP_189562667.1">
    <property type="nucleotide sequence ID" value="NZ_BMXF01000001.1"/>
</dbReference>
<organism evidence="3 4">
    <name type="scientific">Persicitalea jodogahamensis</name>
    <dbReference type="NCBI Taxonomy" id="402147"/>
    <lineage>
        <taxon>Bacteria</taxon>
        <taxon>Pseudomonadati</taxon>
        <taxon>Bacteroidota</taxon>
        <taxon>Cytophagia</taxon>
        <taxon>Cytophagales</taxon>
        <taxon>Spirosomataceae</taxon>
        <taxon>Persicitalea</taxon>
    </lineage>
</organism>
<evidence type="ECO:0000259" key="2">
    <source>
        <dbReference type="Pfam" id="PF07584"/>
    </source>
</evidence>
<sequence length="397" mass="44529">MQFLQPALLWGTLAIAIPIALHFWHQKKGKVIAWAATRFLFEKNQQSRRGLRLDQLLLLALRCLVVLTLVFLLSEPLFNSKSGAGTLQKIHLVQPDDFVVNNYRFELEKARRDGEEMYWLTPTTPAADELKVPLAERSAWNTVLLQKSLNQIAREGAELHLYIKNERLPNPLPFIQTPAKFRLHAVVDTLGKSIRNYRLVTDNQKLYVNASNRLATDSDDPAVTFAAQPIAEGTLRATIDLKNPLERKTAAAALRAFGEVYNLEIEVAEKENMARPSYVVVTETKPAAPQPATLYLVTNQAGMSAYPNVVYFPEKLTPQASSLVADGQLPKWLGEQLLDHWKIKGNPTPMSAAEWQTLFTPATRMAGNFSASTQQIIFILLLILVILERIVALTRNA</sequence>
<feature type="transmembrane region" description="Helical" evidence="1">
    <location>
        <begin position="56"/>
        <end position="74"/>
    </location>
</feature>
<dbReference type="InterPro" id="IPR011933">
    <property type="entry name" value="Double_TM_dom"/>
</dbReference>
<dbReference type="PANTHER" id="PTHR37464">
    <property type="entry name" value="BLL2463 PROTEIN"/>
    <property type="match status" value="1"/>
</dbReference>
<keyword evidence="1" id="KW-0472">Membrane</keyword>
<dbReference type="PANTHER" id="PTHR37464:SF1">
    <property type="entry name" value="BLL2463 PROTEIN"/>
    <property type="match status" value="1"/>
</dbReference>
<dbReference type="EMBL" id="BMXF01000001">
    <property type="protein sequence ID" value="GHB54120.1"/>
    <property type="molecule type" value="Genomic_DNA"/>
</dbReference>
<reference evidence="3 4" key="1">
    <citation type="journal article" date="2014" name="Int. J. Syst. Evol. Microbiol.">
        <title>Complete genome sequence of Corynebacterium casei LMG S-19264T (=DSM 44701T), isolated from a smear-ripened cheese.</title>
        <authorList>
            <consortium name="US DOE Joint Genome Institute (JGI-PGF)"/>
            <person name="Walter F."/>
            <person name="Albersmeier A."/>
            <person name="Kalinowski J."/>
            <person name="Ruckert C."/>
        </authorList>
    </citation>
    <scope>NUCLEOTIDE SEQUENCE [LARGE SCALE GENOMIC DNA]</scope>
    <source>
        <strain evidence="3 4">KCTC 12866</strain>
    </source>
</reference>
<evidence type="ECO:0000313" key="3">
    <source>
        <dbReference type="EMBL" id="GHB54120.1"/>
    </source>
</evidence>
<keyword evidence="4" id="KW-1185">Reference proteome</keyword>
<gene>
    <name evidence="3" type="ORF">GCM10007390_03830</name>
</gene>
<protein>
    <recommendedName>
        <fullName evidence="2">Aerotolerance regulator N-terminal domain-containing protein</fullName>
    </recommendedName>
</protein>
<name>A0A8J3D3E9_9BACT</name>
<keyword evidence="1" id="KW-0812">Transmembrane</keyword>
<feature type="transmembrane region" description="Helical" evidence="1">
    <location>
        <begin position="6"/>
        <end position="24"/>
    </location>
</feature>